<protein>
    <submittedName>
        <fullName evidence="1">Uncharacterized protein</fullName>
    </submittedName>
</protein>
<reference evidence="1" key="1">
    <citation type="submission" date="2020-08" db="EMBL/GenBank/DDBJ databases">
        <title>Genome sequencing and assembly of the red palm weevil Rhynchophorus ferrugineus.</title>
        <authorList>
            <person name="Dias G.B."/>
            <person name="Bergman C.M."/>
            <person name="Manee M."/>
        </authorList>
    </citation>
    <scope>NUCLEOTIDE SEQUENCE</scope>
    <source>
        <strain evidence="1">AA-2017</strain>
        <tissue evidence="1">Whole larva</tissue>
    </source>
</reference>
<evidence type="ECO:0000313" key="1">
    <source>
        <dbReference type="EMBL" id="KAF7265498.1"/>
    </source>
</evidence>
<keyword evidence="2" id="KW-1185">Reference proteome</keyword>
<sequence length="120" mass="13907">MISVCYFTRNRLVKRSSTFSRWWHRVRRARSHTSNATSIPSNPFRDFGRSRSTTAEETTSIVWPVSRRDATSFGDDSGLLTRRAPGQLGRFRIKSDVCCQRCFPALCDENLSLRRTGKWM</sequence>
<proteinExistence type="predicted"/>
<accession>A0A834LZX9</accession>
<evidence type="ECO:0000313" key="2">
    <source>
        <dbReference type="Proteomes" id="UP000625711"/>
    </source>
</evidence>
<dbReference type="EMBL" id="JAACXV010014612">
    <property type="protein sequence ID" value="KAF7265498.1"/>
    <property type="molecule type" value="Genomic_DNA"/>
</dbReference>
<gene>
    <name evidence="1" type="ORF">GWI33_021152</name>
</gene>
<dbReference type="Proteomes" id="UP000625711">
    <property type="component" value="Unassembled WGS sequence"/>
</dbReference>
<organism evidence="1 2">
    <name type="scientific">Rhynchophorus ferrugineus</name>
    <name type="common">Red palm weevil</name>
    <name type="synonym">Curculio ferrugineus</name>
    <dbReference type="NCBI Taxonomy" id="354439"/>
    <lineage>
        <taxon>Eukaryota</taxon>
        <taxon>Metazoa</taxon>
        <taxon>Ecdysozoa</taxon>
        <taxon>Arthropoda</taxon>
        <taxon>Hexapoda</taxon>
        <taxon>Insecta</taxon>
        <taxon>Pterygota</taxon>
        <taxon>Neoptera</taxon>
        <taxon>Endopterygota</taxon>
        <taxon>Coleoptera</taxon>
        <taxon>Polyphaga</taxon>
        <taxon>Cucujiformia</taxon>
        <taxon>Curculionidae</taxon>
        <taxon>Dryophthorinae</taxon>
        <taxon>Rhynchophorus</taxon>
    </lineage>
</organism>
<comment type="caution">
    <text evidence="1">The sequence shown here is derived from an EMBL/GenBank/DDBJ whole genome shotgun (WGS) entry which is preliminary data.</text>
</comment>
<dbReference type="AlphaFoldDB" id="A0A834LZX9"/>
<name>A0A834LZX9_RHYFE</name>